<sequence length="141" mass="15262">MRVFWVMLVAVGLSGCTSFRADTEHLKAVPAERLSAWQQTLATSSELVVDRDIGIMGGGCYVALMIDREPAALMAVGEVATFHLPPGEHIVGITTDKQGGMLCSKGRLDRELRLQTSAGQRQHLRIVSEAKSGFGIVLDPR</sequence>
<dbReference type="EMBL" id="CP009533">
    <property type="protein sequence ID" value="AIS17954.1"/>
    <property type="molecule type" value="Genomic_DNA"/>
</dbReference>
<proteinExistence type="predicted"/>
<accession>A0A089YQT3</accession>
<evidence type="ECO:0000313" key="2">
    <source>
        <dbReference type="Proteomes" id="UP000029499"/>
    </source>
</evidence>
<reference evidence="1 2" key="1">
    <citation type="journal article" date="2015" name="J. Biotechnol.">
        <title>Complete genome sequence of Pseudomonas rhizosphaerae IH5T (=DSM 16299T), a phosphate-solubilizing rhizobacterium for bacterial biofertilizer.</title>
        <authorList>
            <person name="Kwak Y."/>
            <person name="Jung B.K."/>
            <person name="Shin J.H."/>
        </authorList>
    </citation>
    <scope>NUCLEOTIDE SEQUENCE [LARGE SCALE GENOMIC DNA]</scope>
    <source>
        <strain evidence="1">DSM 16299</strain>
    </source>
</reference>
<dbReference type="RefSeq" id="WP_043190004.1">
    <property type="nucleotide sequence ID" value="NZ_CP009533.1"/>
</dbReference>
<gene>
    <name evidence="1" type="ORF">LT40_11390</name>
</gene>
<dbReference type="Proteomes" id="UP000029499">
    <property type="component" value="Chromosome"/>
</dbReference>
<dbReference type="AlphaFoldDB" id="A0A089YQT3"/>
<dbReference type="KEGG" id="prh:LT40_11390"/>
<dbReference type="STRING" id="216142.LT40_11390"/>
<name>A0A089YQT3_9PSED</name>
<protein>
    <submittedName>
        <fullName evidence="1">3-isopropylmalate dehydratase</fullName>
    </submittedName>
</protein>
<keyword evidence="2" id="KW-1185">Reference proteome</keyword>
<dbReference type="HOGENOM" id="CLU_148504_1_1_6"/>
<evidence type="ECO:0000313" key="1">
    <source>
        <dbReference type="EMBL" id="AIS17954.1"/>
    </source>
</evidence>
<dbReference type="OrthoDB" id="9154618at2"/>
<organism evidence="1 2">
    <name type="scientific">Pseudomonas rhizosphaerae</name>
    <dbReference type="NCBI Taxonomy" id="216142"/>
    <lineage>
        <taxon>Bacteria</taxon>
        <taxon>Pseudomonadati</taxon>
        <taxon>Pseudomonadota</taxon>
        <taxon>Gammaproteobacteria</taxon>
        <taxon>Pseudomonadales</taxon>
        <taxon>Pseudomonadaceae</taxon>
        <taxon>Pseudomonas</taxon>
    </lineage>
</organism>
<dbReference type="PROSITE" id="PS51257">
    <property type="entry name" value="PROKAR_LIPOPROTEIN"/>
    <property type="match status" value="1"/>
</dbReference>